<evidence type="ECO:0000259" key="8">
    <source>
        <dbReference type="PROSITE" id="PS51910"/>
    </source>
</evidence>
<dbReference type="PROSITE" id="PS51257">
    <property type="entry name" value="PROKAR_LIPOPROTEIN"/>
    <property type="match status" value="1"/>
</dbReference>
<evidence type="ECO:0000256" key="1">
    <source>
        <dbReference type="ARBA" id="ARBA00000822"/>
    </source>
</evidence>
<comment type="catalytic activity">
    <reaction evidence="1">
        <text>Random endo-hydrolysis of N-acetyl-beta-D-glucosaminide (1-&gt;4)-beta-linkages in chitin and chitodextrins.</text>
        <dbReference type="EC" id="3.2.1.14"/>
    </reaction>
</comment>
<protein>
    <recommendedName>
        <fullName evidence="2">chitinase</fullName>
        <ecNumber evidence="2">3.2.1.14</ecNumber>
    </recommendedName>
</protein>
<dbReference type="Proteomes" id="UP001348817">
    <property type="component" value="Chromosome"/>
</dbReference>
<name>A0AAU9CMX1_9BACT</name>
<feature type="compositionally biased region" description="Acidic residues" evidence="7">
    <location>
        <begin position="45"/>
        <end position="59"/>
    </location>
</feature>
<evidence type="ECO:0000256" key="4">
    <source>
        <dbReference type="ARBA" id="ARBA00023295"/>
    </source>
</evidence>
<dbReference type="KEGG" id="fax:FUAX_01060"/>
<dbReference type="InterPro" id="IPR001223">
    <property type="entry name" value="Glyco_hydro18_cat"/>
</dbReference>
<dbReference type="GO" id="GO:0008061">
    <property type="term" value="F:chitin binding"/>
    <property type="evidence" value="ECO:0007669"/>
    <property type="project" value="InterPro"/>
</dbReference>
<evidence type="ECO:0000256" key="7">
    <source>
        <dbReference type="SAM" id="MobiDB-lite"/>
    </source>
</evidence>
<feature type="region of interest" description="Disordered" evidence="7">
    <location>
        <begin position="26"/>
        <end position="71"/>
    </location>
</feature>
<reference evidence="9 10" key="1">
    <citation type="submission" date="2021-12" db="EMBL/GenBank/DDBJ databases">
        <title>Genome sequencing of bacteria with rrn-lacking chromosome and rrn-plasmid.</title>
        <authorList>
            <person name="Anda M."/>
            <person name="Iwasaki W."/>
        </authorList>
    </citation>
    <scope>NUCLEOTIDE SEQUENCE [LARGE SCALE GENOMIC DNA]</scope>
    <source>
        <strain evidence="9 10">DSM 100852</strain>
    </source>
</reference>
<feature type="domain" description="GH18" evidence="8">
    <location>
        <begin position="72"/>
        <end position="531"/>
    </location>
</feature>
<dbReference type="Gene3D" id="3.20.20.80">
    <property type="entry name" value="Glycosidases"/>
    <property type="match status" value="2"/>
</dbReference>
<dbReference type="PROSITE" id="PS01095">
    <property type="entry name" value="GH18_1"/>
    <property type="match status" value="1"/>
</dbReference>
<dbReference type="GO" id="GO:0008843">
    <property type="term" value="F:endochitinase activity"/>
    <property type="evidence" value="ECO:0007669"/>
    <property type="project" value="UniProtKB-EC"/>
</dbReference>
<dbReference type="AlphaFoldDB" id="A0AAU9CMX1"/>
<keyword evidence="3 5" id="KW-0378">Hydrolase</keyword>
<dbReference type="EC" id="3.2.1.14" evidence="2"/>
<dbReference type="InterPro" id="IPR050314">
    <property type="entry name" value="Glycosyl_Hydrlase_18"/>
</dbReference>
<dbReference type="InterPro" id="IPR017853">
    <property type="entry name" value="GH"/>
</dbReference>
<evidence type="ECO:0000256" key="2">
    <source>
        <dbReference type="ARBA" id="ARBA00012729"/>
    </source>
</evidence>
<dbReference type="GO" id="GO:0005975">
    <property type="term" value="P:carbohydrate metabolic process"/>
    <property type="evidence" value="ECO:0007669"/>
    <property type="project" value="InterPro"/>
</dbReference>
<dbReference type="EMBL" id="AP025314">
    <property type="protein sequence ID" value="BDD07674.1"/>
    <property type="molecule type" value="Genomic_DNA"/>
</dbReference>
<evidence type="ECO:0000313" key="9">
    <source>
        <dbReference type="EMBL" id="BDD07674.1"/>
    </source>
</evidence>
<dbReference type="PANTHER" id="PTHR11177:SF317">
    <property type="entry name" value="CHITINASE 12-RELATED"/>
    <property type="match status" value="1"/>
</dbReference>
<dbReference type="InterPro" id="IPR001579">
    <property type="entry name" value="Glyco_hydro_18_chit_AS"/>
</dbReference>
<proteinExistence type="inferred from homology"/>
<evidence type="ECO:0000313" key="10">
    <source>
        <dbReference type="Proteomes" id="UP001348817"/>
    </source>
</evidence>
<gene>
    <name evidence="9" type="ORF">FUAX_01060</name>
</gene>
<dbReference type="SUPFAM" id="SSF51445">
    <property type="entry name" value="(Trans)glycosidases"/>
    <property type="match status" value="1"/>
</dbReference>
<dbReference type="PROSITE" id="PS51910">
    <property type="entry name" value="GH18_2"/>
    <property type="match status" value="1"/>
</dbReference>
<organism evidence="9 10">
    <name type="scientific">Fulvitalea axinellae</name>
    <dbReference type="NCBI Taxonomy" id="1182444"/>
    <lineage>
        <taxon>Bacteria</taxon>
        <taxon>Pseudomonadati</taxon>
        <taxon>Bacteroidota</taxon>
        <taxon>Cytophagia</taxon>
        <taxon>Cytophagales</taxon>
        <taxon>Persicobacteraceae</taxon>
        <taxon>Fulvitalea</taxon>
    </lineage>
</organism>
<keyword evidence="4 5" id="KW-0326">Glycosidase</keyword>
<evidence type="ECO:0000256" key="3">
    <source>
        <dbReference type="ARBA" id="ARBA00022801"/>
    </source>
</evidence>
<comment type="similarity">
    <text evidence="6">Belongs to the glycosyl hydrolase 18 family.</text>
</comment>
<accession>A0AAU9CMX1</accession>
<dbReference type="SMART" id="SM00636">
    <property type="entry name" value="Glyco_18"/>
    <property type="match status" value="1"/>
</dbReference>
<keyword evidence="10" id="KW-1185">Reference proteome</keyword>
<evidence type="ECO:0000256" key="5">
    <source>
        <dbReference type="RuleBase" id="RU000489"/>
    </source>
</evidence>
<evidence type="ECO:0000256" key="6">
    <source>
        <dbReference type="RuleBase" id="RU004453"/>
    </source>
</evidence>
<dbReference type="RefSeq" id="WP_338392986.1">
    <property type="nucleotide sequence ID" value="NZ_AP025314.1"/>
</dbReference>
<dbReference type="InterPro" id="IPR011583">
    <property type="entry name" value="Chitinase_II/V-like_cat"/>
</dbReference>
<dbReference type="Pfam" id="PF00704">
    <property type="entry name" value="Glyco_hydro_18"/>
    <property type="match status" value="1"/>
</dbReference>
<dbReference type="Gene3D" id="3.40.5.30">
    <property type="entry name" value="(Trans)glycosidases - domain 2"/>
    <property type="match status" value="1"/>
</dbReference>
<sequence>MKRCKWNWIWAIVLIVGLYGVSACSENDDEPGTPNTENPDKPGDGNEDDKGPDEDEPLEPGDPSAPGTKGGKQVIGYLTQWDAWKGTEHGMPQAGVANQLNIDYSKYTILNYSFFGVAKDGSLHSGDYRNKNIWMEGTVQDPKPLLGNVYDSWDHWLLYGDLELVHDISEWNQDKLKGEYKSHADGWIHTPTGLTGEFPIPLPKQGGAKGLFELAKENNVRVMASIGGWSMCRHFPEMARSASKRERFIEDCKTLIRMGFDGIDIDWEYPGPYAGMNFTGSQADFANFTTLMEELREAIGPNRLLTAAFNCSPTKLQGFNWNKLNATMDFFNIMSYDIQGGWSNIAGHNSPLYPYTGEEGGDLAWDTSRKALEAAGVDMSKVNMGVALYGRSVVTTGSAKLNAPTVKISKTIQPDGAIQTAADYDNFGQFDGTPFNSYIRSNTANWTEHWDDEAKVPYKTNGKYFLSYENEKSVALKAQYVKDHNLGGVIFWEVFSDIDYGPVQSVYDGKLRQTGSNRSPLVEKIVSEFGG</sequence>
<dbReference type="PANTHER" id="PTHR11177">
    <property type="entry name" value="CHITINASE"/>
    <property type="match status" value="1"/>
</dbReference>